<feature type="domain" description="AAA+ ATPase" evidence="5">
    <location>
        <begin position="240"/>
        <end position="376"/>
    </location>
</feature>
<dbReference type="Pfam" id="PF00004">
    <property type="entry name" value="AAA"/>
    <property type="match status" value="2"/>
</dbReference>
<dbReference type="GO" id="GO:0005524">
    <property type="term" value="F:ATP binding"/>
    <property type="evidence" value="ECO:0007669"/>
    <property type="project" value="UniProtKB-KW"/>
</dbReference>
<dbReference type="FunFam" id="2.40.40.20:FF:000007">
    <property type="entry name" value="AAA family ATPase"/>
    <property type="match status" value="1"/>
</dbReference>
<dbReference type="InterPro" id="IPR050168">
    <property type="entry name" value="AAA_ATPase_domain"/>
</dbReference>
<evidence type="ECO:0000313" key="8">
    <source>
        <dbReference type="EMBL" id="AIE90359.1"/>
    </source>
</evidence>
<dbReference type="FunFam" id="3.40.50.300:FF:000018">
    <property type="entry name" value="Cell division control 48"/>
    <property type="match status" value="1"/>
</dbReference>
<keyword evidence="3" id="KW-0547">Nucleotide-binding</keyword>
<sequence length="759" mass="83919">MVGLTSLRAQEYLLGGVEVSDEANESLTLRVAKAIPSDVGHGRARVPFDNELNLKPGDIVEISGEQRTAAIVWRCRPEDANLGVIRIDGIIRKNAGVSLGDRVTISKVETQPCQRLVLSPVMAKQQKVRFGPGIEGFARRGLNKRPVVAGDRIFIPGMTLFAEALPFAIVSTSPKGIVQVLPDTEIVIKEEAVDEEESGQVQTISYEDIGGIGEQLQKVREMIELPLKHPILFRRLGIDPPRGVLLHGPPGTGKTLIAKAVASETNAHFTSINGPEIISKYYGESEKQLREIFDEAAANTPAIIFIDELDSIAPKREDVTGEVERRVVAQLLTLLDGMQGRDNVVVIGATNRRDAIDPALRRPGRFDRELEIGVPDKNGRKEIIDIHTRGMPISDDFDMDWLLDNSYGFVGADISALVRESAMKALRRYLPEIDLDEEQIPPEVLEKMEVRMSDFRQAIKEIEPSALREIYLEVPEVSWDEVGGLDEVKERLKESIEWPLTKAEVFEHFGIKPPRGIVLFGAPGTGKTLIAKAIANEAKANFITIKGPELISKWVGESEKAVREVFKKAKQSSPSIVFLDEFESIAGMRRSSDGAGSDVMNRVVNQLLSSMDGVESMEGVIVVAATNRPEMIDPALLRSGRFERVLHIPPPDTKSIHEILKIHTESMPLGKFKISDLPSKLSNYTGADIEAVCREAALIAMRANRKTVSKKHFEQAIERVRPTVTDEMMQYYDRMESMLVSGLESVRRSPDGLSGIESV</sequence>
<dbReference type="PROSITE" id="PS00674">
    <property type="entry name" value="AAA"/>
    <property type="match status" value="2"/>
</dbReference>
<dbReference type="InterPro" id="IPR005938">
    <property type="entry name" value="AAA_ATPase_CDC48"/>
</dbReference>
<comment type="similarity">
    <text evidence="1">Belongs to the AAA ATPase family. CDC48 subfamily.</text>
</comment>
<dbReference type="InterPro" id="IPR009010">
    <property type="entry name" value="Asp_de-COase-like_dom_sf"/>
</dbReference>
<dbReference type="SMART" id="SM00382">
    <property type="entry name" value="AAA"/>
    <property type="match status" value="2"/>
</dbReference>
<dbReference type="PANTHER" id="PTHR23077:SF171">
    <property type="entry name" value="NUCLEAR VALOSIN-CONTAINING PROTEIN-LIKE"/>
    <property type="match status" value="1"/>
</dbReference>
<dbReference type="InterPro" id="IPR041569">
    <property type="entry name" value="AAA_lid_3"/>
</dbReference>
<dbReference type="NCBIfam" id="TIGR01243">
    <property type="entry name" value="CDC48"/>
    <property type="match status" value="1"/>
</dbReference>
<keyword evidence="4" id="KW-0067">ATP-binding</keyword>
<dbReference type="Pfam" id="PF02359">
    <property type="entry name" value="CDC48_N"/>
    <property type="match status" value="1"/>
</dbReference>
<proteinExistence type="inferred from homology"/>
<dbReference type="PANTHER" id="PTHR23077">
    <property type="entry name" value="AAA-FAMILY ATPASE"/>
    <property type="match status" value="1"/>
</dbReference>
<dbReference type="InterPro" id="IPR004201">
    <property type="entry name" value="Cdc48_dom2"/>
</dbReference>
<dbReference type="Pfam" id="PF17862">
    <property type="entry name" value="AAA_lid_3"/>
    <property type="match status" value="2"/>
</dbReference>
<dbReference type="Gene3D" id="3.40.50.300">
    <property type="entry name" value="P-loop containing nucleotide triphosphate hydrolases"/>
    <property type="match status" value="2"/>
</dbReference>
<evidence type="ECO:0000256" key="1">
    <source>
        <dbReference type="ARBA" id="ARBA00009833"/>
    </source>
</evidence>
<evidence type="ECO:0000259" key="6">
    <source>
        <dbReference type="SMART" id="SM01072"/>
    </source>
</evidence>
<keyword evidence="2" id="KW-0677">Repeat</keyword>
<dbReference type="Pfam" id="PF02933">
    <property type="entry name" value="CDC48_2"/>
    <property type="match status" value="1"/>
</dbReference>
<evidence type="ECO:0000256" key="2">
    <source>
        <dbReference type="ARBA" id="ARBA00022737"/>
    </source>
</evidence>
<dbReference type="FunFam" id="1.10.8.60:FF:000057">
    <property type="entry name" value="AAA family ATPase, CDC48 subfamily"/>
    <property type="match status" value="1"/>
</dbReference>
<dbReference type="SMART" id="SM01073">
    <property type="entry name" value="CDC48_N"/>
    <property type="match status" value="1"/>
</dbReference>
<protein>
    <submittedName>
        <fullName evidence="8">Aaa family ATPase, cdc48 subfamily (VCP, CDC48)</fullName>
    </submittedName>
</protein>
<evidence type="ECO:0000256" key="4">
    <source>
        <dbReference type="ARBA" id="ARBA00022840"/>
    </source>
</evidence>
<dbReference type="EMBL" id="KF900306">
    <property type="protein sequence ID" value="AIE90359.1"/>
    <property type="molecule type" value="Genomic_DNA"/>
</dbReference>
<dbReference type="Gene3D" id="1.10.8.60">
    <property type="match status" value="2"/>
</dbReference>
<dbReference type="SMART" id="SM01072">
    <property type="entry name" value="CDC48_2"/>
    <property type="match status" value="1"/>
</dbReference>
<dbReference type="Gene3D" id="3.10.330.10">
    <property type="match status" value="1"/>
</dbReference>
<dbReference type="InterPro" id="IPR029067">
    <property type="entry name" value="CDC48_domain_2-like_sf"/>
</dbReference>
<dbReference type="SUPFAM" id="SSF54585">
    <property type="entry name" value="Cdc48 domain 2-like"/>
    <property type="match status" value="1"/>
</dbReference>
<feature type="domain" description="CDC48" evidence="6">
    <location>
        <begin position="129"/>
        <end position="195"/>
    </location>
</feature>
<dbReference type="SUPFAM" id="SSF50692">
    <property type="entry name" value="ADC-like"/>
    <property type="match status" value="1"/>
</dbReference>
<evidence type="ECO:0000259" key="5">
    <source>
        <dbReference type="SMART" id="SM00382"/>
    </source>
</evidence>
<feature type="domain" description="CDC48 N-terminal subdomain" evidence="7">
    <location>
        <begin position="28"/>
        <end position="110"/>
    </location>
</feature>
<gene>
    <name evidence="8" type="primary">CDC48</name>
    <name evidence="8" type="synonym">VCP</name>
</gene>
<evidence type="ECO:0000256" key="3">
    <source>
        <dbReference type="ARBA" id="ARBA00022741"/>
    </source>
</evidence>
<name>A0A075FGD8_9EURY</name>
<dbReference type="InterPro" id="IPR003593">
    <property type="entry name" value="AAA+_ATPase"/>
</dbReference>
<dbReference type="CDD" id="cd19511">
    <property type="entry name" value="RecA-like_CDC48_r2-like"/>
    <property type="match status" value="1"/>
</dbReference>
<dbReference type="InterPro" id="IPR027417">
    <property type="entry name" value="P-loop_NTPase"/>
</dbReference>
<dbReference type="GO" id="GO:0016887">
    <property type="term" value="F:ATP hydrolysis activity"/>
    <property type="evidence" value="ECO:0007669"/>
    <property type="project" value="InterPro"/>
</dbReference>
<dbReference type="AlphaFoldDB" id="A0A075FGD8"/>
<evidence type="ECO:0000259" key="7">
    <source>
        <dbReference type="SMART" id="SM01073"/>
    </source>
</evidence>
<organism evidence="8">
    <name type="scientific">uncultured marine group II/III euryarchaeote AD1000_02_G03</name>
    <dbReference type="NCBI Taxonomy" id="1457700"/>
    <lineage>
        <taxon>Archaea</taxon>
        <taxon>Methanobacteriati</taxon>
        <taxon>Methanobacteriota</taxon>
        <taxon>environmental samples</taxon>
    </lineage>
</organism>
<dbReference type="GO" id="GO:0005737">
    <property type="term" value="C:cytoplasm"/>
    <property type="evidence" value="ECO:0007669"/>
    <property type="project" value="UniProtKB-ARBA"/>
</dbReference>
<dbReference type="SUPFAM" id="SSF52540">
    <property type="entry name" value="P-loop containing nucleoside triphosphate hydrolases"/>
    <property type="match status" value="2"/>
</dbReference>
<dbReference type="InterPro" id="IPR003960">
    <property type="entry name" value="ATPase_AAA_CS"/>
</dbReference>
<dbReference type="InterPro" id="IPR003338">
    <property type="entry name" value="CDC4_N-term_subdom"/>
</dbReference>
<dbReference type="InterPro" id="IPR003959">
    <property type="entry name" value="ATPase_AAA_core"/>
</dbReference>
<dbReference type="Gene3D" id="2.40.40.20">
    <property type="match status" value="1"/>
</dbReference>
<feature type="domain" description="AAA+ ATPase" evidence="5">
    <location>
        <begin position="513"/>
        <end position="652"/>
    </location>
</feature>
<dbReference type="FunFam" id="3.40.50.300:FF:000012">
    <property type="entry name" value="Transitional endoplasmic reticulum ATPase"/>
    <property type="match status" value="1"/>
</dbReference>
<reference evidence="8" key="1">
    <citation type="journal article" date="2014" name="Genome Biol. Evol.">
        <title>Pangenome evidence for extensive interdomain horizontal transfer affecting lineage core and shell genes in uncultured planktonic thaumarchaeota and euryarchaeota.</title>
        <authorList>
            <person name="Deschamps P."/>
            <person name="Zivanovic Y."/>
            <person name="Moreira D."/>
            <person name="Rodriguez-Valera F."/>
            <person name="Lopez-Garcia P."/>
        </authorList>
    </citation>
    <scope>NUCLEOTIDE SEQUENCE</scope>
</reference>
<accession>A0A075FGD8</accession>